<feature type="transmembrane region" description="Helical" evidence="7">
    <location>
        <begin position="38"/>
        <end position="61"/>
    </location>
</feature>
<proteinExistence type="inferred from homology"/>
<dbReference type="PANTHER" id="PTHR33048:SF93">
    <property type="entry name" value="INTEGRAL MEMBRANE PROTEIN"/>
    <property type="match status" value="1"/>
</dbReference>
<gene>
    <name evidence="9" type="ORF">M406DRAFT_322056</name>
</gene>
<keyword evidence="10" id="KW-1185">Reference proteome</keyword>
<feature type="transmembrane region" description="Helical" evidence="7">
    <location>
        <begin position="6"/>
        <end position="26"/>
    </location>
</feature>
<evidence type="ECO:0000259" key="8">
    <source>
        <dbReference type="Pfam" id="PF20684"/>
    </source>
</evidence>
<dbReference type="InterPro" id="IPR052337">
    <property type="entry name" value="SAT4-like"/>
</dbReference>
<dbReference type="Proteomes" id="UP000803844">
    <property type="component" value="Unassembled WGS sequence"/>
</dbReference>
<evidence type="ECO:0000256" key="6">
    <source>
        <dbReference type="SAM" id="MobiDB-lite"/>
    </source>
</evidence>
<evidence type="ECO:0000256" key="2">
    <source>
        <dbReference type="ARBA" id="ARBA00022692"/>
    </source>
</evidence>
<evidence type="ECO:0000256" key="4">
    <source>
        <dbReference type="ARBA" id="ARBA00023136"/>
    </source>
</evidence>
<feature type="transmembrane region" description="Helical" evidence="7">
    <location>
        <begin position="73"/>
        <end position="95"/>
    </location>
</feature>
<name>A0A9P5CQ01_CRYP1</name>
<protein>
    <recommendedName>
        <fullName evidence="8">Rhodopsin domain-containing protein</fullName>
    </recommendedName>
</protein>
<comment type="caution">
    <text evidence="9">The sequence shown here is derived from an EMBL/GenBank/DDBJ whole genome shotgun (WGS) entry which is preliminary data.</text>
</comment>
<dbReference type="PANTHER" id="PTHR33048">
    <property type="entry name" value="PTH11-LIKE INTEGRAL MEMBRANE PROTEIN (AFU_ORTHOLOGUE AFUA_5G11245)"/>
    <property type="match status" value="1"/>
</dbReference>
<comment type="subcellular location">
    <subcellularLocation>
        <location evidence="1">Membrane</location>
        <topology evidence="1">Multi-pass membrane protein</topology>
    </subcellularLocation>
</comment>
<evidence type="ECO:0000256" key="7">
    <source>
        <dbReference type="SAM" id="Phobius"/>
    </source>
</evidence>
<keyword evidence="3 7" id="KW-1133">Transmembrane helix</keyword>
<feature type="domain" description="Rhodopsin" evidence="8">
    <location>
        <begin position="3"/>
        <end position="100"/>
    </location>
</feature>
<feature type="region of interest" description="Disordered" evidence="6">
    <location>
        <begin position="181"/>
        <end position="206"/>
    </location>
</feature>
<keyword evidence="2 7" id="KW-0812">Transmembrane</keyword>
<reference evidence="9" key="1">
    <citation type="journal article" date="2020" name="Phytopathology">
        <title>Genome sequence of the chestnut blight fungus Cryphonectria parasitica EP155: A fundamental resource for an archetypical invasive plant pathogen.</title>
        <authorList>
            <person name="Crouch J.A."/>
            <person name="Dawe A."/>
            <person name="Aerts A."/>
            <person name="Barry K."/>
            <person name="Churchill A.C.L."/>
            <person name="Grimwood J."/>
            <person name="Hillman B."/>
            <person name="Milgroom M.G."/>
            <person name="Pangilinan J."/>
            <person name="Smith M."/>
            <person name="Salamov A."/>
            <person name="Schmutz J."/>
            <person name="Yadav J."/>
            <person name="Grigoriev I.V."/>
            <person name="Nuss D."/>
        </authorList>
    </citation>
    <scope>NUCLEOTIDE SEQUENCE</scope>
    <source>
        <strain evidence="9">EP155</strain>
    </source>
</reference>
<evidence type="ECO:0000256" key="3">
    <source>
        <dbReference type="ARBA" id="ARBA00022989"/>
    </source>
</evidence>
<organism evidence="9 10">
    <name type="scientific">Cryphonectria parasitica (strain ATCC 38755 / EP155)</name>
    <dbReference type="NCBI Taxonomy" id="660469"/>
    <lineage>
        <taxon>Eukaryota</taxon>
        <taxon>Fungi</taxon>
        <taxon>Dikarya</taxon>
        <taxon>Ascomycota</taxon>
        <taxon>Pezizomycotina</taxon>
        <taxon>Sordariomycetes</taxon>
        <taxon>Sordariomycetidae</taxon>
        <taxon>Diaporthales</taxon>
        <taxon>Cryphonectriaceae</taxon>
        <taxon>Cryphonectria-Endothia species complex</taxon>
        <taxon>Cryphonectria</taxon>
    </lineage>
</organism>
<dbReference type="InterPro" id="IPR049326">
    <property type="entry name" value="Rhodopsin_dom_fungi"/>
</dbReference>
<feature type="compositionally biased region" description="Gly residues" evidence="6">
    <location>
        <begin position="187"/>
        <end position="204"/>
    </location>
</feature>
<sequence>MHWMQAAAAFSVAVDLWYAAMPWYLLHRLTRPRREKYLVQGSMSLGVIAAGCGIARALSIYPAATNADAKSAAILYLWHGAEMAVTMICIGMPVCRPAVSSMLQALGIRVHSFRTTKEHNSNHTGSKYHQQSSSYIRNFGANATWEEAVGATDVDSWSQRRILGVGDTTSGATGGVHGGVTATPGANGVGGGAGGGKEAGGDGLAGSRRESIITAGGKEFELGYPMRTMSKSGITVTKTVDITNGRKNSR</sequence>
<evidence type="ECO:0000313" key="9">
    <source>
        <dbReference type="EMBL" id="KAF3765726.1"/>
    </source>
</evidence>
<comment type="similarity">
    <text evidence="5">Belongs to the SAT4 family.</text>
</comment>
<accession>A0A9P5CQ01</accession>
<dbReference type="OrthoDB" id="3923077at2759"/>
<evidence type="ECO:0000256" key="1">
    <source>
        <dbReference type="ARBA" id="ARBA00004141"/>
    </source>
</evidence>
<evidence type="ECO:0000256" key="5">
    <source>
        <dbReference type="ARBA" id="ARBA00038359"/>
    </source>
</evidence>
<dbReference type="RefSeq" id="XP_040776687.1">
    <property type="nucleotide sequence ID" value="XM_040919595.1"/>
</dbReference>
<keyword evidence="4 7" id="KW-0472">Membrane</keyword>
<dbReference type="Pfam" id="PF20684">
    <property type="entry name" value="Fung_rhodopsin"/>
    <property type="match status" value="1"/>
</dbReference>
<dbReference type="GO" id="GO:0016020">
    <property type="term" value="C:membrane"/>
    <property type="evidence" value="ECO:0007669"/>
    <property type="project" value="UniProtKB-SubCell"/>
</dbReference>
<dbReference type="GeneID" id="63836724"/>
<dbReference type="EMBL" id="MU032347">
    <property type="protein sequence ID" value="KAF3765726.1"/>
    <property type="molecule type" value="Genomic_DNA"/>
</dbReference>
<dbReference type="AlphaFoldDB" id="A0A9P5CQ01"/>
<evidence type="ECO:0000313" key="10">
    <source>
        <dbReference type="Proteomes" id="UP000803844"/>
    </source>
</evidence>